<dbReference type="CDD" id="cd00077">
    <property type="entry name" value="HDc"/>
    <property type="match status" value="1"/>
</dbReference>
<keyword evidence="2" id="KW-0378">Hydrolase</keyword>
<dbReference type="InterPro" id="IPR006674">
    <property type="entry name" value="HD_domain"/>
</dbReference>
<feature type="domain" description="HD" evidence="1">
    <location>
        <begin position="22"/>
        <end position="126"/>
    </location>
</feature>
<dbReference type="GO" id="GO:0016787">
    <property type="term" value="F:hydrolase activity"/>
    <property type="evidence" value="ECO:0007669"/>
    <property type="project" value="UniProtKB-KW"/>
</dbReference>
<proteinExistence type="predicted"/>
<keyword evidence="3" id="KW-1185">Reference proteome</keyword>
<dbReference type="Gene3D" id="1.10.3210.50">
    <property type="match status" value="1"/>
</dbReference>
<dbReference type="NCBIfam" id="TIGR00277">
    <property type="entry name" value="HDIG"/>
    <property type="match status" value="1"/>
</dbReference>
<protein>
    <submittedName>
        <fullName evidence="2">Phosphohydrolase</fullName>
    </submittedName>
</protein>
<dbReference type="RefSeq" id="WP_179363231.1">
    <property type="nucleotide sequence ID" value="NZ_CP026994.1"/>
</dbReference>
<organism evidence="2 3">
    <name type="scientific">Nitrosopumilus oxyclinae</name>
    <dbReference type="NCBI Taxonomy" id="1959104"/>
    <lineage>
        <taxon>Archaea</taxon>
        <taxon>Nitrososphaerota</taxon>
        <taxon>Nitrososphaeria</taxon>
        <taxon>Nitrosopumilales</taxon>
        <taxon>Nitrosopumilaceae</taxon>
        <taxon>Nitrosopumilus</taxon>
    </lineage>
</organism>
<sequence length="208" mass="23571">MNPIDSIKNEVKEIMDNDSAHDFDHVMRVYKNAQKICEKEKANKKLVLSAALLHDIVSYPKSDKRSKMSSIESAKKSKLVLQKYGFSKEEILIISDAIADHSFSQNKTPSTLEGKILQDADRLDAIGAIGIARVFATGGSLKRSFYNVDDPFCKTRTPDDKTWTVDHFYKKLLKLESLMNTKSGKIEAKKRTKVLKEFLKQLKNEISS</sequence>
<evidence type="ECO:0000259" key="1">
    <source>
        <dbReference type="PROSITE" id="PS51831"/>
    </source>
</evidence>
<dbReference type="AlphaFoldDB" id="A0A7D5M7U5"/>
<dbReference type="Pfam" id="PF01966">
    <property type="entry name" value="HD"/>
    <property type="match status" value="1"/>
</dbReference>
<gene>
    <name evidence="2" type="ORF">C5F49_02740</name>
</gene>
<dbReference type="OrthoDB" id="17914at2157"/>
<dbReference type="EMBL" id="CP026994">
    <property type="protein sequence ID" value="QLH05529.1"/>
    <property type="molecule type" value="Genomic_DNA"/>
</dbReference>
<dbReference type="GeneID" id="56060834"/>
<dbReference type="SUPFAM" id="SSF109604">
    <property type="entry name" value="HD-domain/PDEase-like"/>
    <property type="match status" value="1"/>
</dbReference>
<evidence type="ECO:0000313" key="3">
    <source>
        <dbReference type="Proteomes" id="UP000509441"/>
    </source>
</evidence>
<name>A0A7D5M7U5_9ARCH</name>
<dbReference type="PROSITE" id="PS51831">
    <property type="entry name" value="HD"/>
    <property type="match status" value="1"/>
</dbReference>
<dbReference type="PANTHER" id="PTHR33594">
    <property type="entry name" value="SUPERFAMILY HYDROLASE, PUTATIVE (AFU_ORTHOLOGUE AFUA_1G03035)-RELATED"/>
    <property type="match status" value="1"/>
</dbReference>
<dbReference type="KEGG" id="nox:C5F49_02740"/>
<dbReference type="PANTHER" id="PTHR33594:SF1">
    <property type="entry name" value="HD_PDEASE DOMAIN-CONTAINING PROTEIN"/>
    <property type="match status" value="1"/>
</dbReference>
<dbReference type="InterPro" id="IPR003607">
    <property type="entry name" value="HD/PDEase_dom"/>
</dbReference>
<dbReference type="SMART" id="SM00471">
    <property type="entry name" value="HDc"/>
    <property type="match status" value="1"/>
</dbReference>
<dbReference type="Proteomes" id="UP000509441">
    <property type="component" value="Chromosome"/>
</dbReference>
<accession>A0A7D5M7U5</accession>
<evidence type="ECO:0000313" key="2">
    <source>
        <dbReference type="EMBL" id="QLH05529.1"/>
    </source>
</evidence>
<dbReference type="InterPro" id="IPR006675">
    <property type="entry name" value="HDIG_dom"/>
</dbReference>
<reference evidence="2 3" key="1">
    <citation type="submission" date="2018-02" db="EMBL/GenBank/DDBJ databases">
        <title>Complete genome of Nitrosopumilus oxyclinae HCE1.</title>
        <authorList>
            <person name="Qin W."/>
            <person name="Zheng Y."/>
            <person name="Stahl D.A."/>
        </authorList>
    </citation>
    <scope>NUCLEOTIDE SEQUENCE [LARGE SCALE GENOMIC DNA]</scope>
    <source>
        <strain evidence="2 3">HCE1</strain>
    </source>
</reference>